<feature type="compositionally biased region" description="Low complexity" evidence="3">
    <location>
        <begin position="38"/>
        <end position="52"/>
    </location>
</feature>
<dbReference type="PANTHER" id="PTHR34216:SF3">
    <property type="entry name" value="POLY-BETA-1,6-N-ACETYL-D-GLUCOSAMINE N-DEACETYLASE"/>
    <property type="match status" value="1"/>
</dbReference>
<organism evidence="5 6">
    <name type="scientific">Actinocorallia longicatena</name>
    <dbReference type="NCBI Taxonomy" id="111803"/>
    <lineage>
        <taxon>Bacteria</taxon>
        <taxon>Bacillati</taxon>
        <taxon>Actinomycetota</taxon>
        <taxon>Actinomycetes</taxon>
        <taxon>Streptosporangiales</taxon>
        <taxon>Thermomonosporaceae</taxon>
        <taxon>Actinocorallia</taxon>
    </lineage>
</organism>
<sequence length="358" mass="38345">MPTLHKFAVLVVGAALLFGLLLMPEDPHGGKEAGAVVSPGTGTPGPSASAPPTKGPPPKPQPASAEATAAKADELGQVPVLMYHRIVAKKAADLDRTPKELRTELEALATAGYVPVTAAEYVQGKIDIPLGKHPVVLTFDDGYPDHIALDAQGAPAPDTAAGVIMDVASRHPEFRPVATFYVIKDPFQLGATGPDPTLTWLVDHGFEVANHTSTHPDLSRLSEKKVQKEIGDQEKLVQKLTGRPSITFAYPYGAVPKKHQWAMKGDGWAFQGAFLAGYDPAPSPFDKRLDRAKIPRIRSMGKVKKDGCDQFCSTAWLAWLDKNPGKRYTSDGDPSVITVPEAEVKDLAPGLAEKARIY</sequence>
<reference evidence="6" key="1">
    <citation type="journal article" date="2019" name="Int. J. Syst. Evol. Microbiol.">
        <title>The Global Catalogue of Microorganisms (GCM) 10K type strain sequencing project: providing services to taxonomists for standard genome sequencing and annotation.</title>
        <authorList>
            <consortium name="The Broad Institute Genomics Platform"/>
            <consortium name="The Broad Institute Genome Sequencing Center for Infectious Disease"/>
            <person name="Wu L."/>
            <person name="Ma J."/>
        </authorList>
    </citation>
    <scope>NUCLEOTIDE SEQUENCE [LARGE SCALE GENOMIC DNA]</scope>
    <source>
        <strain evidence="6">JCM 9377</strain>
    </source>
</reference>
<dbReference type="InterPro" id="IPR051398">
    <property type="entry name" value="Polysacch_Deacetylase"/>
</dbReference>
<dbReference type="SUPFAM" id="SSF88713">
    <property type="entry name" value="Glycoside hydrolase/deacetylase"/>
    <property type="match status" value="1"/>
</dbReference>
<evidence type="ECO:0000259" key="4">
    <source>
        <dbReference type="PROSITE" id="PS51677"/>
    </source>
</evidence>
<feature type="region of interest" description="Disordered" evidence="3">
    <location>
        <begin position="29"/>
        <end position="64"/>
    </location>
</feature>
<evidence type="ECO:0000256" key="2">
    <source>
        <dbReference type="ARBA" id="ARBA00022729"/>
    </source>
</evidence>
<dbReference type="PROSITE" id="PS51677">
    <property type="entry name" value="NODB"/>
    <property type="match status" value="1"/>
</dbReference>
<dbReference type="Proteomes" id="UP001501237">
    <property type="component" value="Unassembled WGS sequence"/>
</dbReference>
<dbReference type="Gene3D" id="3.20.20.370">
    <property type="entry name" value="Glycoside hydrolase/deacetylase"/>
    <property type="match status" value="1"/>
</dbReference>
<accession>A0ABP6QJA0</accession>
<dbReference type="InterPro" id="IPR011330">
    <property type="entry name" value="Glyco_hydro/deAcase_b/a-brl"/>
</dbReference>
<evidence type="ECO:0000256" key="3">
    <source>
        <dbReference type="SAM" id="MobiDB-lite"/>
    </source>
</evidence>
<name>A0ABP6QJA0_9ACTN</name>
<feature type="domain" description="NodB homology" evidence="4">
    <location>
        <begin position="133"/>
        <end position="358"/>
    </location>
</feature>
<dbReference type="RefSeq" id="WP_344836191.1">
    <property type="nucleotide sequence ID" value="NZ_BAAAUV010000025.1"/>
</dbReference>
<dbReference type="EMBL" id="BAAAUV010000025">
    <property type="protein sequence ID" value="GAA3233526.1"/>
    <property type="molecule type" value="Genomic_DNA"/>
</dbReference>
<keyword evidence="6" id="KW-1185">Reference proteome</keyword>
<comment type="caution">
    <text evidence="5">The sequence shown here is derived from an EMBL/GenBank/DDBJ whole genome shotgun (WGS) entry which is preliminary data.</text>
</comment>
<dbReference type="PANTHER" id="PTHR34216">
    <property type="match status" value="1"/>
</dbReference>
<evidence type="ECO:0000313" key="6">
    <source>
        <dbReference type="Proteomes" id="UP001501237"/>
    </source>
</evidence>
<evidence type="ECO:0000256" key="1">
    <source>
        <dbReference type="ARBA" id="ARBA00004613"/>
    </source>
</evidence>
<dbReference type="InterPro" id="IPR002509">
    <property type="entry name" value="NODB_dom"/>
</dbReference>
<keyword evidence="2" id="KW-0732">Signal</keyword>
<dbReference type="Pfam" id="PF01522">
    <property type="entry name" value="Polysacc_deac_1"/>
    <property type="match status" value="1"/>
</dbReference>
<protein>
    <submittedName>
        <fullName evidence="5">Polysaccharide deacetylase family protein</fullName>
    </submittedName>
</protein>
<evidence type="ECO:0000313" key="5">
    <source>
        <dbReference type="EMBL" id="GAA3233526.1"/>
    </source>
</evidence>
<proteinExistence type="predicted"/>
<gene>
    <name evidence="5" type="ORF">GCM10010468_66110</name>
</gene>
<comment type="subcellular location">
    <subcellularLocation>
        <location evidence="1">Secreted</location>
    </subcellularLocation>
</comment>